<keyword evidence="1" id="KW-0812">Transmembrane</keyword>
<keyword evidence="3" id="KW-1185">Reference proteome</keyword>
<protein>
    <submittedName>
        <fullName evidence="2">Uncharacterized membrane protein</fullName>
    </submittedName>
</protein>
<dbReference type="Pfam" id="PF08592">
    <property type="entry name" value="Anthrone_oxy"/>
    <property type="match status" value="1"/>
</dbReference>
<dbReference type="OrthoDB" id="428263at2"/>
<evidence type="ECO:0000256" key="1">
    <source>
        <dbReference type="SAM" id="Phobius"/>
    </source>
</evidence>
<name>A0A1I4JVP1_9RHOB</name>
<dbReference type="RefSeq" id="WP_093091761.1">
    <property type="nucleotide sequence ID" value="NZ_FOTQ01000001.1"/>
</dbReference>
<keyword evidence="1" id="KW-0472">Membrane</keyword>
<dbReference type="Proteomes" id="UP000199144">
    <property type="component" value="Unassembled WGS sequence"/>
</dbReference>
<feature type="transmembrane region" description="Helical" evidence="1">
    <location>
        <begin position="142"/>
        <end position="162"/>
    </location>
</feature>
<feature type="transmembrane region" description="Helical" evidence="1">
    <location>
        <begin position="57"/>
        <end position="78"/>
    </location>
</feature>
<proteinExistence type="predicted"/>
<feature type="transmembrane region" description="Helical" evidence="1">
    <location>
        <begin position="85"/>
        <end position="106"/>
    </location>
</feature>
<evidence type="ECO:0000313" key="3">
    <source>
        <dbReference type="Proteomes" id="UP000199144"/>
    </source>
</evidence>
<dbReference type="STRING" id="254406.SAMN04488042_1011186"/>
<dbReference type="AlphaFoldDB" id="A0A1I4JVP1"/>
<accession>A0A1I4JVP1</accession>
<keyword evidence="1" id="KW-1133">Transmembrane helix</keyword>
<gene>
    <name evidence="2" type="ORF">SAMN04488042_1011186</name>
</gene>
<evidence type="ECO:0000313" key="2">
    <source>
        <dbReference type="EMBL" id="SFL70293.1"/>
    </source>
</evidence>
<organism evidence="2 3">
    <name type="scientific">Shimia aestuarii</name>
    <dbReference type="NCBI Taxonomy" id="254406"/>
    <lineage>
        <taxon>Bacteria</taxon>
        <taxon>Pseudomonadati</taxon>
        <taxon>Pseudomonadota</taxon>
        <taxon>Alphaproteobacteria</taxon>
        <taxon>Rhodobacterales</taxon>
        <taxon>Roseobacteraceae</taxon>
    </lineage>
</organism>
<dbReference type="InterPro" id="IPR013901">
    <property type="entry name" value="Anthrone_oxy"/>
</dbReference>
<reference evidence="2 3" key="1">
    <citation type="submission" date="2016-10" db="EMBL/GenBank/DDBJ databases">
        <authorList>
            <person name="de Groot N.N."/>
        </authorList>
    </citation>
    <scope>NUCLEOTIDE SEQUENCE [LARGE SCALE GENOMIC DNA]</scope>
    <source>
        <strain evidence="2 3">DSM 15283</strain>
    </source>
</reference>
<sequence length="167" mass="18129">MARLLVVLSVLSLLCVGGIFGFFYAWVCSTMWGLDAGDPGVAIAAMQSMNASVRNPVFFPIFFGTPVVLAITARVALLDIRKVSALLLALATVTYVLGAFLPTALINVPMNEALALVEIPLDQDAAQRIWQDYSGRWQMWNMIRTCFSGLALMLTGVALINLNSMRA</sequence>
<dbReference type="EMBL" id="FOTQ01000001">
    <property type="protein sequence ID" value="SFL70293.1"/>
    <property type="molecule type" value="Genomic_DNA"/>
</dbReference>